<reference evidence="1 2" key="1">
    <citation type="submission" date="2019-05" db="EMBL/GenBank/DDBJ databases">
        <authorList>
            <consortium name="Pathogen Informatics"/>
        </authorList>
    </citation>
    <scope>NUCLEOTIDE SEQUENCE [LARGE SCALE GENOMIC DNA]</scope>
    <source>
        <strain evidence="1 2">NCTC5385</strain>
    </source>
</reference>
<dbReference type="Proteomes" id="UP000304914">
    <property type="component" value="Chromosome"/>
</dbReference>
<dbReference type="SUPFAM" id="SSF51412">
    <property type="entry name" value="Inosine monophosphate dehydrogenase (IMPDH)"/>
    <property type="match status" value="1"/>
</dbReference>
<organism evidence="1 2">
    <name type="scientific">Streptococcus pseudoporcinus</name>
    <dbReference type="NCBI Taxonomy" id="361101"/>
    <lineage>
        <taxon>Bacteria</taxon>
        <taxon>Bacillati</taxon>
        <taxon>Bacillota</taxon>
        <taxon>Bacilli</taxon>
        <taxon>Lactobacillales</taxon>
        <taxon>Streptococcaceae</taxon>
        <taxon>Streptococcus</taxon>
    </lineage>
</organism>
<dbReference type="EMBL" id="LR594035">
    <property type="protein sequence ID" value="VTS19236.1"/>
    <property type="molecule type" value="Genomic_DNA"/>
</dbReference>
<accession>A0A4U9Y0T8</accession>
<name>A0A4U9Y0T8_9STRE</name>
<dbReference type="InterPro" id="IPR013785">
    <property type="entry name" value="Aldolase_TIM"/>
</dbReference>
<protein>
    <submittedName>
        <fullName evidence="1">Keto-hydroxyglutarate-aldolase/keto-deoxy-phosphogluconate aldolase</fullName>
    </submittedName>
</protein>
<dbReference type="STRING" id="873448.STRPO_0630"/>
<dbReference type="Gene3D" id="3.20.20.70">
    <property type="entry name" value="Aldolase class I"/>
    <property type="match status" value="1"/>
</dbReference>
<gene>
    <name evidence="1" type="ORF">NCTC5385_00839</name>
</gene>
<sequence length="151" mass="16089">MIASSVPVLAGVGGGLTTGFRSANMSLFSESEGAYVVVVNGPTKVETIRDIEDFIDIPIIYTVVSEYSDIRGRIAAGVDILNVSCGPDTPQVVRKIRQSFPDIPIMATGGPTNETVKAVIEAGTNAVTITPPTNGELFKKKMMAYRESHQD</sequence>
<proteinExistence type="predicted"/>
<dbReference type="AlphaFoldDB" id="A0A4U9Y0T8"/>
<evidence type="ECO:0000313" key="1">
    <source>
        <dbReference type="EMBL" id="VTS19236.1"/>
    </source>
</evidence>
<evidence type="ECO:0000313" key="2">
    <source>
        <dbReference type="Proteomes" id="UP000304914"/>
    </source>
</evidence>